<reference evidence="1" key="1">
    <citation type="submission" date="2019-04" db="EMBL/GenBank/DDBJ databases">
        <title>Sequencing of skin fungus with MAO and IRED activity.</title>
        <authorList>
            <person name="Marsaioli A.J."/>
            <person name="Bonatto J.M.C."/>
            <person name="Reis Junior O."/>
        </authorList>
    </citation>
    <scope>NUCLEOTIDE SEQUENCE</scope>
    <source>
        <strain evidence="1">30M1</strain>
    </source>
</reference>
<protein>
    <submittedName>
        <fullName evidence="1">Uncharacterized protein</fullName>
    </submittedName>
</protein>
<proteinExistence type="predicted"/>
<evidence type="ECO:0000313" key="2">
    <source>
        <dbReference type="Proteomes" id="UP000801428"/>
    </source>
</evidence>
<gene>
    <name evidence="1" type="ORF">E8E13_002725</name>
</gene>
<organism evidence="1 2">
    <name type="scientific">Curvularia kusanoi</name>
    <name type="common">Cochliobolus kusanoi</name>
    <dbReference type="NCBI Taxonomy" id="90978"/>
    <lineage>
        <taxon>Eukaryota</taxon>
        <taxon>Fungi</taxon>
        <taxon>Dikarya</taxon>
        <taxon>Ascomycota</taxon>
        <taxon>Pezizomycotina</taxon>
        <taxon>Dothideomycetes</taxon>
        <taxon>Pleosporomycetidae</taxon>
        <taxon>Pleosporales</taxon>
        <taxon>Pleosporineae</taxon>
        <taxon>Pleosporaceae</taxon>
        <taxon>Curvularia</taxon>
    </lineage>
</organism>
<comment type="caution">
    <text evidence="1">The sequence shown here is derived from an EMBL/GenBank/DDBJ whole genome shotgun (WGS) entry which is preliminary data.</text>
</comment>
<dbReference type="AlphaFoldDB" id="A0A9P4T453"/>
<keyword evidence="2" id="KW-1185">Reference proteome</keyword>
<sequence length="193" mass="22037">MPSCHIERCGTWVSEKDKDDDNTLTKSSSVTFMSLPPADNFGPLERHDAVPVGDRKPMRIMGKLLLFQMGGKNKYTGDFYLGGYDFIRGGSEMGASIRAYFPDTIQKEVSLYCVLLRTEQLMALGGCNDGYYEDYDPRFLKRFGLVLAPIQDEEGVYRRTGVFEERLYGVKGEDNFRSSPWDDLRENREIIII</sequence>
<evidence type="ECO:0000313" key="1">
    <source>
        <dbReference type="EMBL" id="KAF2994395.1"/>
    </source>
</evidence>
<accession>A0A9P4T453</accession>
<dbReference type="Proteomes" id="UP000801428">
    <property type="component" value="Unassembled WGS sequence"/>
</dbReference>
<dbReference type="EMBL" id="SWKU01000041">
    <property type="protein sequence ID" value="KAF2994395.1"/>
    <property type="molecule type" value="Genomic_DNA"/>
</dbReference>
<name>A0A9P4T453_CURKU</name>